<dbReference type="OrthoDB" id="2906425at2759"/>
<dbReference type="PANTHER" id="PTHR21310">
    <property type="entry name" value="AMINOGLYCOSIDE PHOSPHOTRANSFERASE-RELATED-RELATED"/>
    <property type="match status" value="1"/>
</dbReference>
<feature type="domain" description="Aminoglycoside phosphotransferase" evidence="1">
    <location>
        <begin position="326"/>
        <end position="532"/>
    </location>
</feature>
<evidence type="ECO:0000313" key="2">
    <source>
        <dbReference type="EMBL" id="PSS18568.1"/>
    </source>
</evidence>
<dbReference type="GeneID" id="36570715"/>
<evidence type="ECO:0000259" key="1">
    <source>
        <dbReference type="Pfam" id="PF01636"/>
    </source>
</evidence>
<dbReference type="CDD" id="cd05120">
    <property type="entry name" value="APH_ChoK_like"/>
    <property type="match status" value="1"/>
</dbReference>
<dbReference type="PANTHER" id="PTHR21310:SF55">
    <property type="entry name" value="AMINOGLYCOSIDE PHOSPHOTRANSFERASE DOMAIN-CONTAINING PROTEIN"/>
    <property type="match status" value="1"/>
</dbReference>
<dbReference type="Gene3D" id="3.90.1200.10">
    <property type="match status" value="1"/>
</dbReference>
<dbReference type="STRING" id="857342.A0A2T3B1Z0"/>
<dbReference type="Proteomes" id="UP000241818">
    <property type="component" value="Unassembled WGS sequence"/>
</dbReference>
<dbReference type="Pfam" id="PF01636">
    <property type="entry name" value="APH"/>
    <property type="match status" value="1"/>
</dbReference>
<organism evidence="2 3">
    <name type="scientific">Amorphotheca resinae ATCC 22711</name>
    <dbReference type="NCBI Taxonomy" id="857342"/>
    <lineage>
        <taxon>Eukaryota</taxon>
        <taxon>Fungi</taxon>
        <taxon>Dikarya</taxon>
        <taxon>Ascomycota</taxon>
        <taxon>Pezizomycotina</taxon>
        <taxon>Leotiomycetes</taxon>
        <taxon>Helotiales</taxon>
        <taxon>Amorphothecaceae</taxon>
        <taxon>Amorphotheca</taxon>
    </lineage>
</organism>
<protein>
    <recommendedName>
        <fullName evidence="1">Aminoglycoside phosphotransferase domain-containing protein</fullName>
    </recommendedName>
</protein>
<reference evidence="2 3" key="1">
    <citation type="journal article" date="2018" name="New Phytol.">
        <title>Comparative genomics and transcriptomics depict ericoid mycorrhizal fungi as versatile saprotrophs and plant mutualists.</title>
        <authorList>
            <person name="Martino E."/>
            <person name="Morin E."/>
            <person name="Grelet G.A."/>
            <person name="Kuo A."/>
            <person name="Kohler A."/>
            <person name="Daghino S."/>
            <person name="Barry K.W."/>
            <person name="Cichocki N."/>
            <person name="Clum A."/>
            <person name="Dockter R.B."/>
            <person name="Hainaut M."/>
            <person name="Kuo R.C."/>
            <person name="LaButti K."/>
            <person name="Lindahl B.D."/>
            <person name="Lindquist E.A."/>
            <person name="Lipzen A."/>
            <person name="Khouja H.R."/>
            <person name="Magnuson J."/>
            <person name="Murat C."/>
            <person name="Ohm R.A."/>
            <person name="Singer S.W."/>
            <person name="Spatafora J.W."/>
            <person name="Wang M."/>
            <person name="Veneault-Fourrey C."/>
            <person name="Henrissat B."/>
            <person name="Grigoriev I.V."/>
            <person name="Martin F.M."/>
            <person name="Perotto S."/>
        </authorList>
    </citation>
    <scope>NUCLEOTIDE SEQUENCE [LARGE SCALE GENOMIC DNA]</scope>
    <source>
        <strain evidence="2 3">ATCC 22711</strain>
    </source>
</reference>
<dbReference type="InParanoid" id="A0A2T3B1Z0"/>
<evidence type="ECO:0000313" key="3">
    <source>
        <dbReference type="Proteomes" id="UP000241818"/>
    </source>
</evidence>
<dbReference type="InterPro" id="IPR051678">
    <property type="entry name" value="AGP_Transferase"/>
</dbReference>
<dbReference type="SUPFAM" id="SSF56112">
    <property type="entry name" value="Protein kinase-like (PK-like)"/>
    <property type="match status" value="1"/>
</dbReference>
<name>A0A2T3B1Z0_AMORE</name>
<dbReference type="InterPro" id="IPR002575">
    <property type="entry name" value="Aminoglycoside_PTrfase"/>
</dbReference>
<proteinExistence type="predicted"/>
<gene>
    <name evidence="2" type="ORF">M430DRAFT_139913</name>
</gene>
<dbReference type="InterPro" id="IPR011009">
    <property type="entry name" value="Kinase-like_dom_sf"/>
</dbReference>
<dbReference type="EMBL" id="KZ679011">
    <property type="protein sequence ID" value="PSS18568.1"/>
    <property type="molecule type" value="Genomic_DNA"/>
</dbReference>
<dbReference type="RefSeq" id="XP_024720920.1">
    <property type="nucleotide sequence ID" value="XM_024862634.1"/>
</dbReference>
<dbReference type="AlphaFoldDB" id="A0A2T3B1Z0"/>
<sequence length="562" mass="64520">MSQASIDEATNVILTADLTRIEHRLLLDFIQQATDPGLAAREVLNRVRPDTDRPVEEALRDLKKDWHRLVATVARSTPVHASLRDRVYCRDQSRCCVTPLDRRQLCEPEVTFILPPALLGLRDENGVEHPSHSLMDAFMTPSGASRLRNMLSDTNDQGILANTWLLAPSIAYAFRNGHLQIQPRKILDWKEFDENSAENASRAEYQIMPIYPEPYGDILLADGSPFDEENCFRNFVLQTEDPKELPLPSPFLLKTHYKLVNALHHFYVEERIAEGWPPLQSRSFLSRHVQLIARNIWLLLPKFVRTICYRRLLNAGKLRYPQDISFVLQQLPLGLYAKRCDRSQHNEPNALKLLEKQAPSVPAPLLIDTFQDVDGDDWFVMTRLPGVRVHDVLYRMSYTERNQLADDLSRILDQMHQIPNKTPYLFANVLGGPIIDRRAACGGCGPYNSEADLNVQLAKGVQQYLKQDIPTAFSRTHKSVFTHSDLFFSNVLVDGGRLSGIVDWECAGFMPEYWEFTKAMRSGMLDYDAQAVYRRIWGNRFDEELEVEQWLWRVFPFGGPEA</sequence>
<keyword evidence="3" id="KW-1185">Reference proteome</keyword>
<accession>A0A2T3B1Z0</accession>